<dbReference type="PANTHER" id="PTHR46696">
    <property type="entry name" value="P450, PUTATIVE (EUROFUNG)-RELATED"/>
    <property type="match status" value="1"/>
</dbReference>
<keyword evidence="10" id="KW-1185">Reference proteome</keyword>
<dbReference type="Proteomes" id="UP000008190">
    <property type="component" value="Chromosome"/>
</dbReference>
<keyword evidence="3 8" id="KW-0349">Heme</keyword>
<dbReference type="CDD" id="cd20625">
    <property type="entry name" value="CYP164-like"/>
    <property type="match status" value="1"/>
</dbReference>
<dbReference type="PRINTS" id="PR00359">
    <property type="entry name" value="BP450"/>
</dbReference>
<evidence type="ECO:0000256" key="3">
    <source>
        <dbReference type="ARBA" id="ARBA00022617"/>
    </source>
</evidence>
<dbReference type="InterPro" id="IPR017972">
    <property type="entry name" value="Cyt_P450_CS"/>
</dbReference>
<dbReference type="RefSeq" id="WP_014350987.1">
    <property type="nucleotide sequence ID" value="NC_016887.1"/>
</dbReference>
<dbReference type="PRINTS" id="PR00385">
    <property type="entry name" value="P450"/>
</dbReference>
<evidence type="ECO:0000313" key="10">
    <source>
        <dbReference type="Proteomes" id="UP000008190"/>
    </source>
</evidence>
<reference evidence="9 10" key="1">
    <citation type="journal article" date="2012" name="J. Bacteriol.">
        <title>Genome sequence of the human- and animal-pathogenic strain Nocardia cyriacigeorgica GUH-2.</title>
        <authorList>
            <person name="Zoropogui A."/>
            <person name="Pujic P."/>
            <person name="Normand P."/>
            <person name="Barbe V."/>
            <person name="Beaman B."/>
            <person name="Beaman L."/>
            <person name="Boiron P."/>
            <person name="Colinon C."/>
            <person name="Deredjian A."/>
            <person name="Graindorge A."/>
            <person name="Mangenot S."/>
            <person name="Nazaret S."/>
            <person name="Neto M."/>
            <person name="Petit S."/>
            <person name="Roche D."/>
            <person name="Vallenet D."/>
            <person name="Rodriguez-Nava V."/>
            <person name="Richard Y."/>
            <person name="Cournoyer B."/>
            <person name="Blaha D."/>
        </authorList>
    </citation>
    <scope>NUCLEOTIDE SEQUENCE [LARGE SCALE GENOMIC DNA]</scope>
    <source>
        <strain evidence="9 10">GUH-2</strain>
    </source>
</reference>
<gene>
    <name evidence="9" type="primary">CYP107B</name>
    <name evidence="9" type="ordered locus">NOCYR_2758</name>
</gene>
<dbReference type="EMBL" id="FO082843">
    <property type="protein sequence ID" value="CCF63527.1"/>
    <property type="molecule type" value="Genomic_DNA"/>
</dbReference>
<organism evidence="9 10">
    <name type="scientific">Nocardia cyriacigeorgica (strain GUH-2)</name>
    <dbReference type="NCBI Taxonomy" id="1127134"/>
    <lineage>
        <taxon>Bacteria</taxon>
        <taxon>Bacillati</taxon>
        <taxon>Actinomycetota</taxon>
        <taxon>Actinomycetes</taxon>
        <taxon>Mycobacteriales</taxon>
        <taxon>Nocardiaceae</taxon>
        <taxon>Nocardia</taxon>
    </lineage>
</organism>
<dbReference type="InterPro" id="IPR036396">
    <property type="entry name" value="Cyt_P450_sf"/>
</dbReference>
<evidence type="ECO:0000256" key="5">
    <source>
        <dbReference type="ARBA" id="ARBA00023002"/>
    </source>
</evidence>
<dbReference type="SUPFAM" id="SSF48264">
    <property type="entry name" value="Cytochrome P450"/>
    <property type="match status" value="1"/>
</dbReference>
<evidence type="ECO:0000256" key="8">
    <source>
        <dbReference type="RuleBase" id="RU000461"/>
    </source>
</evidence>
<dbReference type="KEGG" id="ncy:NOCYR_2758"/>
<dbReference type="GO" id="GO:0004497">
    <property type="term" value="F:monooxygenase activity"/>
    <property type="evidence" value="ECO:0007669"/>
    <property type="project" value="UniProtKB-KW"/>
</dbReference>
<dbReference type="PANTHER" id="PTHR46696:SF1">
    <property type="entry name" value="CYTOCHROME P450 YJIB-RELATED"/>
    <property type="match status" value="1"/>
</dbReference>
<dbReference type="Pfam" id="PF00067">
    <property type="entry name" value="p450"/>
    <property type="match status" value="1"/>
</dbReference>
<evidence type="ECO:0000256" key="2">
    <source>
        <dbReference type="ARBA" id="ARBA00010617"/>
    </source>
</evidence>
<evidence type="ECO:0000256" key="7">
    <source>
        <dbReference type="ARBA" id="ARBA00023033"/>
    </source>
</evidence>
<evidence type="ECO:0000313" key="9">
    <source>
        <dbReference type="EMBL" id="CCF63527.1"/>
    </source>
</evidence>
<dbReference type="HOGENOM" id="CLU_033716_2_0_11"/>
<dbReference type="PROSITE" id="PS00086">
    <property type="entry name" value="CYTOCHROME_P450"/>
    <property type="match status" value="1"/>
</dbReference>
<comment type="cofactor">
    <cofactor evidence="1">
        <name>heme</name>
        <dbReference type="ChEBI" id="CHEBI:30413"/>
    </cofactor>
</comment>
<dbReference type="OrthoDB" id="142769at2"/>
<keyword evidence="4 8" id="KW-0479">Metal-binding</keyword>
<keyword evidence="5 8" id="KW-0560">Oxidoreductase</keyword>
<dbReference type="FunFam" id="1.10.630.10:FF:000018">
    <property type="entry name" value="Cytochrome P450 monooxygenase"/>
    <property type="match status" value="1"/>
</dbReference>
<evidence type="ECO:0000256" key="4">
    <source>
        <dbReference type="ARBA" id="ARBA00022723"/>
    </source>
</evidence>
<dbReference type="AlphaFoldDB" id="H6R7Y3"/>
<evidence type="ECO:0000256" key="6">
    <source>
        <dbReference type="ARBA" id="ARBA00023004"/>
    </source>
</evidence>
<dbReference type="Gene3D" id="1.10.630.10">
    <property type="entry name" value="Cytochrome P450"/>
    <property type="match status" value="1"/>
</dbReference>
<dbReference type="GO" id="GO:0020037">
    <property type="term" value="F:heme binding"/>
    <property type="evidence" value="ECO:0007669"/>
    <property type="project" value="InterPro"/>
</dbReference>
<dbReference type="GO" id="GO:0016705">
    <property type="term" value="F:oxidoreductase activity, acting on paired donors, with incorporation or reduction of molecular oxygen"/>
    <property type="evidence" value="ECO:0007669"/>
    <property type="project" value="InterPro"/>
</dbReference>
<dbReference type="InterPro" id="IPR001128">
    <property type="entry name" value="Cyt_P450"/>
</dbReference>
<sequence length="404" mass="43841">MSVETTADIVGQVLLKLAEPEGRADPYPLYERLRACGPAVPAPDGTLVVTGYRLVSALARDHRLRKRPETSLTANGFPHWRQRPGLRLIFGSMLVANPPEHTRLRRLVSGAFTNRRVAGMRAAIEGLVSGLLDRMEAADGPVDFIDEFAFPLPVTVIGELLGIPESDRMRFQPLVRDWTMVLDRLDEPTVAAADTAADTIIDYLGELIARRRREPADDLLSALATPDGLPDDELITMAALLFAAGFETTTGLLANGLLALLDHPDQADQLRQHPELAGSAVEELLRYNSPVQLLTSRTAPEAMNVGGLELAAGQRVIMLLGAANHDPEIFDDPARLRLDRDGEPPLSFGGGIHYCLGAPLARLEAQIAFPALLRRFPGLALAADPAPRDGLALHGLVRMPIHLR</sequence>
<dbReference type="InterPro" id="IPR002397">
    <property type="entry name" value="Cyt_P450_B"/>
</dbReference>
<evidence type="ECO:0000256" key="1">
    <source>
        <dbReference type="ARBA" id="ARBA00001971"/>
    </source>
</evidence>
<keyword evidence="7 8" id="KW-0503">Monooxygenase</keyword>
<proteinExistence type="inferred from homology"/>
<comment type="similarity">
    <text evidence="2 8">Belongs to the cytochrome P450 family.</text>
</comment>
<protein>
    <submittedName>
        <fullName evidence="9">Cytochrome P450 107B1 (P450CVIIB1)</fullName>
    </submittedName>
</protein>
<dbReference type="STRING" id="1127134.NOCYR_2758"/>
<name>H6R7Y3_NOCCG</name>
<keyword evidence="6 8" id="KW-0408">Iron</keyword>
<dbReference type="GO" id="GO:0005506">
    <property type="term" value="F:iron ion binding"/>
    <property type="evidence" value="ECO:0007669"/>
    <property type="project" value="InterPro"/>
</dbReference>
<accession>H6R7Y3</accession>
<dbReference type="eggNOG" id="COG2124">
    <property type="taxonomic scope" value="Bacteria"/>
</dbReference>